<sequence length="84" mass="9290">MSRVRPRLSVITVYLVRARPPAARRLALSPASDGERSGRPHLGYVSSAHSDHDSVRQSRVARECPSPSRQLGRYAAGKPAMRRL</sequence>
<dbReference type="EMBL" id="OV170225">
    <property type="protein sequence ID" value="CAH0725852.1"/>
    <property type="molecule type" value="Genomic_DNA"/>
</dbReference>
<feature type="non-terminal residue" evidence="2">
    <location>
        <position position="84"/>
    </location>
</feature>
<dbReference type="Proteomes" id="UP000838878">
    <property type="component" value="Chromosome 5"/>
</dbReference>
<keyword evidence="3" id="KW-1185">Reference proteome</keyword>
<accession>A0A8J9V5X5</accession>
<name>A0A8J9V5X5_9NEOP</name>
<dbReference type="AlphaFoldDB" id="A0A8J9V5X5"/>
<dbReference type="OrthoDB" id="10317521at2759"/>
<evidence type="ECO:0000313" key="3">
    <source>
        <dbReference type="Proteomes" id="UP000838878"/>
    </source>
</evidence>
<proteinExistence type="predicted"/>
<feature type="compositionally biased region" description="Basic and acidic residues" evidence="1">
    <location>
        <begin position="49"/>
        <end position="62"/>
    </location>
</feature>
<evidence type="ECO:0000313" key="2">
    <source>
        <dbReference type="EMBL" id="CAH0725852.1"/>
    </source>
</evidence>
<evidence type="ECO:0000256" key="1">
    <source>
        <dbReference type="SAM" id="MobiDB-lite"/>
    </source>
</evidence>
<gene>
    <name evidence="2" type="ORF">BINO364_LOCUS11392</name>
</gene>
<organism evidence="2 3">
    <name type="scientific">Brenthis ino</name>
    <name type="common">lesser marbled fritillary</name>
    <dbReference type="NCBI Taxonomy" id="405034"/>
    <lineage>
        <taxon>Eukaryota</taxon>
        <taxon>Metazoa</taxon>
        <taxon>Ecdysozoa</taxon>
        <taxon>Arthropoda</taxon>
        <taxon>Hexapoda</taxon>
        <taxon>Insecta</taxon>
        <taxon>Pterygota</taxon>
        <taxon>Neoptera</taxon>
        <taxon>Endopterygota</taxon>
        <taxon>Lepidoptera</taxon>
        <taxon>Glossata</taxon>
        <taxon>Ditrysia</taxon>
        <taxon>Papilionoidea</taxon>
        <taxon>Nymphalidae</taxon>
        <taxon>Heliconiinae</taxon>
        <taxon>Argynnini</taxon>
        <taxon>Brenthis</taxon>
    </lineage>
</organism>
<protein>
    <submittedName>
        <fullName evidence="2">Uncharacterized protein</fullName>
    </submittedName>
</protein>
<reference evidence="2" key="1">
    <citation type="submission" date="2021-12" db="EMBL/GenBank/DDBJ databases">
        <authorList>
            <person name="Martin H S."/>
        </authorList>
    </citation>
    <scope>NUCLEOTIDE SEQUENCE</scope>
</reference>
<feature type="region of interest" description="Disordered" evidence="1">
    <location>
        <begin position="28"/>
        <end position="84"/>
    </location>
</feature>